<dbReference type="InterPro" id="IPR029058">
    <property type="entry name" value="AB_hydrolase_fold"/>
</dbReference>
<dbReference type="PANTHER" id="PTHR20908">
    <property type="entry name" value="LD15586P"/>
    <property type="match status" value="1"/>
</dbReference>
<evidence type="ECO:0000313" key="1">
    <source>
        <dbReference type="Proteomes" id="UP000695007"/>
    </source>
</evidence>
<protein>
    <submittedName>
        <fullName evidence="2 3">Uncharacterized protein LOC105362526</fullName>
    </submittedName>
</protein>
<reference evidence="2 3" key="1">
    <citation type="submission" date="2025-04" db="UniProtKB">
        <authorList>
            <consortium name="RefSeq"/>
        </authorList>
    </citation>
    <scope>IDENTIFICATION</scope>
</reference>
<proteinExistence type="predicted"/>
<organism evidence="1 2">
    <name type="scientific">Ceratosolen solmsi marchali</name>
    <dbReference type="NCBI Taxonomy" id="326594"/>
    <lineage>
        <taxon>Eukaryota</taxon>
        <taxon>Metazoa</taxon>
        <taxon>Ecdysozoa</taxon>
        <taxon>Arthropoda</taxon>
        <taxon>Hexapoda</taxon>
        <taxon>Insecta</taxon>
        <taxon>Pterygota</taxon>
        <taxon>Neoptera</taxon>
        <taxon>Endopterygota</taxon>
        <taxon>Hymenoptera</taxon>
        <taxon>Apocrita</taxon>
        <taxon>Proctotrupomorpha</taxon>
        <taxon>Chalcidoidea</taxon>
        <taxon>Agaonidae</taxon>
        <taxon>Agaoninae</taxon>
        <taxon>Ceratosolen</taxon>
    </lineage>
</organism>
<dbReference type="RefSeq" id="XP_011498295.1">
    <property type="nucleotide sequence ID" value="XM_011499993.1"/>
</dbReference>
<sequence length="328" mass="38256">MRIVMAFMRVTLSTLTRNRFGNHVLTKFSAPRPRNNMMLGFVGCNFMSTHQLSKNIDLVTDDNNLSIIKESKKIINPNSIIDANRPLLVLLCWLLSKPNHIKKFVNFYMEQGFDVVTVSITPWQLMWPIKGSRIIAYDLLQFLDQNICYEQILLHGFSIGGYMWGEVLDFIHKDRKRYDRVINRIVGHVWDSAADISELTIGTPKAVFPNNIVLQNVMQKYLEYHMKAFHKQATQYWIRSSQLFHLNLIRTPALFLVSNTDPVGSLTSNMRVKESWESLGIKTYVKIFDNTPHVGHYRTNPKEYVAELYSFLDKLQLIRNEEKIRARL</sequence>
<accession>A0AAJ6YHS0</accession>
<dbReference type="Pfam" id="PF05705">
    <property type="entry name" value="DUF829"/>
    <property type="match status" value="1"/>
</dbReference>
<dbReference type="KEGG" id="csol:105362526"/>
<evidence type="ECO:0000313" key="3">
    <source>
        <dbReference type="RefSeq" id="XP_011498294.1"/>
    </source>
</evidence>
<name>A0AAJ6YHS0_9HYME</name>
<dbReference type="RefSeq" id="XP_011498294.1">
    <property type="nucleotide sequence ID" value="XM_011499992.1"/>
</dbReference>
<evidence type="ECO:0000313" key="4">
    <source>
        <dbReference type="RefSeq" id="XP_011498295.1"/>
    </source>
</evidence>
<dbReference type="Gene3D" id="3.40.50.1820">
    <property type="entry name" value="alpha/beta hydrolase"/>
    <property type="match status" value="1"/>
</dbReference>
<dbReference type="GeneID" id="105362526"/>
<dbReference type="AlphaFoldDB" id="A0AAJ6YHS0"/>
<dbReference type="SUPFAM" id="SSF53474">
    <property type="entry name" value="alpha/beta-Hydrolases"/>
    <property type="match status" value="1"/>
</dbReference>
<evidence type="ECO:0000313" key="2">
    <source>
        <dbReference type="RefSeq" id="XP_011498293.1"/>
    </source>
</evidence>
<dbReference type="PANTHER" id="PTHR20908:SF1">
    <property type="entry name" value="LD15586P"/>
    <property type="match status" value="1"/>
</dbReference>
<keyword evidence="1" id="KW-1185">Reference proteome</keyword>
<gene>
    <name evidence="2 3 4" type="primary">LOC105362526</name>
</gene>
<dbReference type="GO" id="GO:0017171">
    <property type="term" value="F:serine hydrolase activity"/>
    <property type="evidence" value="ECO:0007669"/>
    <property type="project" value="TreeGrafter"/>
</dbReference>
<dbReference type="InterPro" id="IPR008547">
    <property type="entry name" value="DUF829_TMEM53"/>
</dbReference>
<dbReference type="Proteomes" id="UP000695007">
    <property type="component" value="Unplaced"/>
</dbReference>
<dbReference type="RefSeq" id="XP_011498293.1">
    <property type="nucleotide sequence ID" value="XM_011499991.1"/>
</dbReference>